<feature type="region of interest" description="Disordered" evidence="2">
    <location>
        <begin position="304"/>
        <end position="327"/>
    </location>
</feature>
<organism evidence="4 5">
    <name type="scientific">Streptomyces marincola</name>
    <dbReference type="NCBI Taxonomy" id="2878388"/>
    <lineage>
        <taxon>Bacteria</taxon>
        <taxon>Bacillati</taxon>
        <taxon>Actinomycetota</taxon>
        <taxon>Actinomycetes</taxon>
        <taxon>Kitasatosporales</taxon>
        <taxon>Streptomycetaceae</taxon>
        <taxon>Streptomyces</taxon>
    </lineage>
</organism>
<dbReference type="InterPro" id="IPR002104">
    <property type="entry name" value="Integrase_catalytic"/>
</dbReference>
<proteinExistence type="predicted"/>
<dbReference type="GO" id="GO:0015074">
    <property type="term" value="P:DNA integration"/>
    <property type="evidence" value="ECO:0007669"/>
    <property type="project" value="InterPro"/>
</dbReference>
<reference evidence="4 5" key="1">
    <citation type="submission" date="2017-05" db="EMBL/GenBank/DDBJ databases">
        <title>Complete genome sequence of Streptomyces sp. SCSIO 03032 revealed the diverse biosynthetic pathways for its bioactive secondary metabolites.</title>
        <authorList>
            <person name="Ma L."/>
            <person name="Zhu Y."/>
            <person name="Zhang W."/>
            <person name="Zhang G."/>
            <person name="Tian X."/>
            <person name="Zhang S."/>
            <person name="Zhang C."/>
        </authorList>
    </citation>
    <scope>NUCLEOTIDE SEQUENCE [LARGE SCALE GENOMIC DNA]</scope>
    <source>
        <strain evidence="4 5">SCSIO 03032</strain>
    </source>
</reference>
<evidence type="ECO:0000313" key="4">
    <source>
        <dbReference type="EMBL" id="ARQ69156.1"/>
    </source>
</evidence>
<dbReference type="Proteomes" id="UP000194218">
    <property type="component" value="Chromosome"/>
</dbReference>
<sequence>MGHTFDVRIWAVREKPDRRKKAVELRWKVGRQPHSATFRTTTLADNRRAELMVAVQRGEPFDEATGLPLSELRHQRDVSWYQHARSYIEMKWQDAPAKTRATLAEAMATVTPALVEDTRGMADVRMVRRALYSWAFNKHRWDADPPEDVRQVLDWFEAKSLPTSALGDPVITRRALDVLKRKLDGSTASPHTIRRKRAIFHNAVVFAVEAGLLADNPIPRISWKLPEPVEDELDPAGVPNPDQARALLRAVGEQGKRGRHLVAFFGCLYFAAARPAEVVALKLPQCTLPRRGWGQLRLRETRPRAGSAWTDTGETHDRRGLKKRSGKTVRAVPIPPEFVAMLRWHIDAYGTAPDGRLFRTLRGGLLQESGYGQVWAAARRSALRPEEAASGLAARPYDLRHAGLSAWLAAGVDPQTVTKRAGHSVAVLLRVYAKFVNDSDDAANARIAARLGEPRRGL</sequence>
<evidence type="ECO:0000256" key="1">
    <source>
        <dbReference type="ARBA" id="ARBA00023172"/>
    </source>
</evidence>
<accession>A0A1W7CWQ1</accession>
<protein>
    <submittedName>
        <fullName evidence="4">Site-specific integrase</fullName>
    </submittedName>
</protein>
<dbReference type="Gene3D" id="1.10.443.10">
    <property type="entry name" value="Intergrase catalytic core"/>
    <property type="match status" value="1"/>
</dbReference>
<dbReference type="SUPFAM" id="SSF56349">
    <property type="entry name" value="DNA breaking-rejoining enzymes"/>
    <property type="match status" value="1"/>
</dbReference>
<dbReference type="AlphaFoldDB" id="A0A1W7CWQ1"/>
<dbReference type="InterPro" id="IPR011010">
    <property type="entry name" value="DNA_brk_join_enz"/>
</dbReference>
<evidence type="ECO:0000313" key="5">
    <source>
        <dbReference type="Proteomes" id="UP000194218"/>
    </source>
</evidence>
<name>A0A1W7CWQ1_9ACTN</name>
<dbReference type="KEGG" id="smao:CAG99_10035"/>
<evidence type="ECO:0000256" key="2">
    <source>
        <dbReference type="SAM" id="MobiDB-lite"/>
    </source>
</evidence>
<dbReference type="EMBL" id="CP021121">
    <property type="protein sequence ID" value="ARQ69156.1"/>
    <property type="molecule type" value="Genomic_DNA"/>
</dbReference>
<gene>
    <name evidence="4" type="ORF">CAG99_10035</name>
</gene>
<dbReference type="GO" id="GO:0006310">
    <property type="term" value="P:DNA recombination"/>
    <property type="evidence" value="ECO:0007669"/>
    <property type="project" value="UniProtKB-KW"/>
</dbReference>
<dbReference type="GO" id="GO:0003677">
    <property type="term" value="F:DNA binding"/>
    <property type="evidence" value="ECO:0007669"/>
    <property type="project" value="InterPro"/>
</dbReference>
<dbReference type="InterPro" id="IPR013762">
    <property type="entry name" value="Integrase-like_cat_sf"/>
</dbReference>
<dbReference type="PANTHER" id="PTHR30349">
    <property type="entry name" value="PHAGE INTEGRASE-RELATED"/>
    <property type="match status" value="1"/>
</dbReference>
<dbReference type="InterPro" id="IPR050090">
    <property type="entry name" value="Tyrosine_recombinase_XerCD"/>
</dbReference>
<keyword evidence="1" id="KW-0233">DNA recombination</keyword>
<dbReference type="PROSITE" id="PS51898">
    <property type="entry name" value="TYR_RECOMBINASE"/>
    <property type="match status" value="1"/>
</dbReference>
<feature type="domain" description="Tyr recombinase" evidence="3">
    <location>
        <begin position="224"/>
        <end position="447"/>
    </location>
</feature>
<evidence type="ECO:0000259" key="3">
    <source>
        <dbReference type="PROSITE" id="PS51898"/>
    </source>
</evidence>
<dbReference type="OrthoDB" id="3773913at2"/>
<dbReference type="PANTHER" id="PTHR30349:SF64">
    <property type="entry name" value="PROPHAGE INTEGRASE INTD-RELATED"/>
    <property type="match status" value="1"/>
</dbReference>
<keyword evidence="5" id="KW-1185">Reference proteome</keyword>
<dbReference type="RefSeq" id="WP_086158771.1">
    <property type="nucleotide sequence ID" value="NZ_CP021121.1"/>
</dbReference>